<evidence type="ECO:0000259" key="3">
    <source>
        <dbReference type="Pfam" id="PF14432"/>
    </source>
</evidence>
<sequence length="685" mass="76038">MYARCGKVEDALKVFDESSQRGVNDVVSWNSIVGAYVQSGEVNRALKMFGRMNSGGFGLQADVVSLVNILPACGSIKAAMLGKQVHCYAFRSCLFEDVFVGNAIVDMYAKCGMMREAKKAFDIMDDKDVVSWNAMVTAYSQSGSFDDMMHLFEEMKEKKIESNVVTWSAVIAGYAQRGLGVEALDVFRRMQLSRAAPNMITLVSLLSACATLGALLVGKETHAHAIRCLMNNRNDRGEDLTLNNALIDMYAKCGNVSDARIIFQSLSLKEMNVVSWTVMIGGCAQFGDANEAMGLFSQMLHGTTRPNAYTISCALMACSRLGALRSGKEIHAYVMRNCNGNGFESVMLYVANCLIDMYSKCGNVDAAQIVFDNILNKNDVSWTALMTGYGMHGRGEEALQVFDGMQKAGLVPDEITFLVVLYACSHSGMVERGIKYFNTMQRDYGVAPMSKHYACMVDLLGRAGRLDEVVELIKGMPMKASPIVWVSLLSACRIYANVELGEYAAERLLELDSKYDGTYTLLSNIYANAGRWKDVSRIRLLMRKMGIKKRPGCSWVQGEKGTASFFVGDRSHPQSEQIYELLADLIQRITIIGYVPETSFSLHDVDEEEKKGLLYEHSEKLALAYAILTSTPGAPIRITKNLRFCGDCHNAFIFISMIVDHEIIVRDSSRFHHFRKGTCSCRGYW</sequence>
<dbReference type="STRING" id="218851.A0A2G5CSQ8"/>
<protein>
    <recommendedName>
        <fullName evidence="3">DYW domain-containing protein</fullName>
    </recommendedName>
</protein>
<dbReference type="Pfam" id="PF20431">
    <property type="entry name" value="E_motif"/>
    <property type="match status" value="1"/>
</dbReference>
<feature type="repeat" description="PPR" evidence="2">
    <location>
        <begin position="378"/>
        <end position="412"/>
    </location>
</feature>
<dbReference type="Pfam" id="PF14432">
    <property type="entry name" value="DYW_deaminase"/>
    <property type="match status" value="1"/>
</dbReference>
<dbReference type="FunFam" id="1.25.40.10:FF:000305">
    <property type="entry name" value="Pentatricopeptide repeat-containing protein mitochondrial"/>
    <property type="match status" value="1"/>
</dbReference>
<dbReference type="InterPro" id="IPR046848">
    <property type="entry name" value="E_motif"/>
</dbReference>
<feature type="repeat" description="PPR" evidence="2">
    <location>
        <begin position="163"/>
        <end position="197"/>
    </location>
</feature>
<proteinExistence type="predicted"/>
<dbReference type="NCBIfam" id="TIGR00756">
    <property type="entry name" value="PPR"/>
    <property type="match status" value="5"/>
</dbReference>
<dbReference type="InterPro" id="IPR032867">
    <property type="entry name" value="DYW_dom"/>
</dbReference>
<dbReference type="GO" id="GO:0009451">
    <property type="term" value="P:RNA modification"/>
    <property type="evidence" value="ECO:0007669"/>
    <property type="project" value="InterPro"/>
</dbReference>
<accession>A0A2G5CSQ8</accession>
<feature type="repeat" description="PPR" evidence="2">
    <location>
        <begin position="272"/>
        <end position="306"/>
    </location>
</feature>
<feature type="repeat" description="PPR" evidence="2">
    <location>
        <begin position="25"/>
        <end position="59"/>
    </location>
</feature>
<dbReference type="FunCoup" id="A0A2G5CSQ8">
    <property type="interactions" value="164"/>
</dbReference>
<dbReference type="GO" id="GO:0008270">
    <property type="term" value="F:zinc ion binding"/>
    <property type="evidence" value="ECO:0007669"/>
    <property type="project" value="InterPro"/>
</dbReference>
<dbReference type="InterPro" id="IPR046960">
    <property type="entry name" value="PPR_At4g14850-like_plant"/>
</dbReference>
<dbReference type="PANTHER" id="PTHR47926">
    <property type="entry name" value="PENTATRICOPEPTIDE REPEAT-CONTAINING PROTEIN"/>
    <property type="match status" value="1"/>
</dbReference>
<dbReference type="Pfam" id="PF01535">
    <property type="entry name" value="PPR"/>
    <property type="match status" value="5"/>
</dbReference>
<dbReference type="PANTHER" id="PTHR47926:SF445">
    <property type="entry name" value="DYW DOMAIN-CONTAINING PROTEIN"/>
    <property type="match status" value="1"/>
</dbReference>
<dbReference type="EMBL" id="KZ305055">
    <property type="protein sequence ID" value="PIA34303.1"/>
    <property type="molecule type" value="Genomic_DNA"/>
</dbReference>
<organism evidence="4 5">
    <name type="scientific">Aquilegia coerulea</name>
    <name type="common">Rocky mountain columbine</name>
    <dbReference type="NCBI Taxonomy" id="218851"/>
    <lineage>
        <taxon>Eukaryota</taxon>
        <taxon>Viridiplantae</taxon>
        <taxon>Streptophyta</taxon>
        <taxon>Embryophyta</taxon>
        <taxon>Tracheophyta</taxon>
        <taxon>Spermatophyta</taxon>
        <taxon>Magnoliopsida</taxon>
        <taxon>Ranunculales</taxon>
        <taxon>Ranunculaceae</taxon>
        <taxon>Thalictroideae</taxon>
        <taxon>Aquilegia</taxon>
    </lineage>
</organism>
<dbReference type="InterPro" id="IPR011990">
    <property type="entry name" value="TPR-like_helical_dom_sf"/>
</dbReference>
<evidence type="ECO:0000313" key="5">
    <source>
        <dbReference type="Proteomes" id="UP000230069"/>
    </source>
</evidence>
<dbReference type="InterPro" id="IPR046849">
    <property type="entry name" value="E2_motif"/>
</dbReference>
<dbReference type="InParanoid" id="A0A2G5CSQ8"/>
<reference evidence="4 5" key="1">
    <citation type="submission" date="2017-09" db="EMBL/GenBank/DDBJ databases">
        <title>WGS assembly of Aquilegia coerulea Goldsmith.</title>
        <authorList>
            <person name="Hodges S."/>
            <person name="Kramer E."/>
            <person name="Nordborg M."/>
            <person name="Tomkins J."/>
            <person name="Borevitz J."/>
            <person name="Derieg N."/>
            <person name="Yan J."/>
            <person name="Mihaltcheva S."/>
            <person name="Hayes R.D."/>
            <person name="Rokhsar D."/>
        </authorList>
    </citation>
    <scope>NUCLEOTIDE SEQUENCE [LARGE SCALE GENOMIC DNA]</scope>
    <source>
        <strain evidence="5">cv. Goldsmith</strain>
    </source>
</reference>
<dbReference type="Pfam" id="PF20430">
    <property type="entry name" value="Eplus_motif"/>
    <property type="match status" value="1"/>
</dbReference>
<keyword evidence="5" id="KW-1185">Reference proteome</keyword>
<dbReference type="Proteomes" id="UP000230069">
    <property type="component" value="Unassembled WGS sequence"/>
</dbReference>
<dbReference type="InterPro" id="IPR002885">
    <property type="entry name" value="PPR_rpt"/>
</dbReference>
<feature type="domain" description="DYW" evidence="3">
    <location>
        <begin position="593"/>
        <end position="685"/>
    </location>
</feature>
<keyword evidence="1" id="KW-0677">Repeat</keyword>
<evidence type="ECO:0000256" key="1">
    <source>
        <dbReference type="ARBA" id="ARBA00022737"/>
    </source>
</evidence>
<name>A0A2G5CSQ8_AQUCA</name>
<dbReference type="OrthoDB" id="185373at2759"/>
<feature type="repeat" description="PPR" evidence="2">
    <location>
        <begin position="128"/>
        <end position="162"/>
    </location>
</feature>
<dbReference type="GO" id="GO:0003723">
    <property type="term" value="F:RNA binding"/>
    <property type="evidence" value="ECO:0007669"/>
    <property type="project" value="InterPro"/>
</dbReference>
<dbReference type="Pfam" id="PF13041">
    <property type="entry name" value="PPR_2"/>
    <property type="match status" value="3"/>
</dbReference>
<dbReference type="FunFam" id="1.25.40.10:FF:000393">
    <property type="entry name" value="Pentatricopeptide repeat-containing protein At1g20230"/>
    <property type="match status" value="1"/>
</dbReference>
<evidence type="ECO:0000256" key="2">
    <source>
        <dbReference type="PROSITE-ProRule" id="PRU00708"/>
    </source>
</evidence>
<dbReference type="Gene3D" id="1.25.40.10">
    <property type="entry name" value="Tetratricopeptide repeat domain"/>
    <property type="match status" value="4"/>
</dbReference>
<dbReference type="PROSITE" id="PS51375">
    <property type="entry name" value="PPR"/>
    <property type="match status" value="5"/>
</dbReference>
<dbReference type="SUPFAM" id="SSF48452">
    <property type="entry name" value="TPR-like"/>
    <property type="match status" value="1"/>
</dbReference>
<dbReference type="AlphaFoldDB" id="A0A2G5CSQ8"/>
<gene>
    <name evidence="4" type="ORF">AQUCO_03800118v1</name>
</gene>
<evidence type="ECO:0000313" key="4">
    <source>
        <dbReference type="EMBL" id="PIA34303.1"/>
    </source>
</evidence>